<evidence type="ECO:0000256" key="8">
    <source>
        <dbReference type="ARBA" id="ARBA00023010"/>
    </source>
</evidence>
<evidence type="ECO:0000256" key="11">
    <source>
        <dbReference type="SAM" id="MobiDB-lite"/>
    </source>
</evidence>
<reference evidence="13" key="1">
    <citation type="journal article" date="2019" name="Int. J. Syst. Evol. Microbiol.">
        <title>Halobacteriovorax valvorus sp. nov., a novel prokaryotic predator isolated from coastal seawater of China.</title>
        <authorList>
            <person name="Chen M.-X."/>
        </authorList>
    </citation>
    <scope>NUCLEOTIDE SEQUENCE [LARGE SCALE GENOMIC DNA]</scope>
    <source>
        <strain evidence="13">BL9</strain>
    </source>
</reference>
<comment type="function">
    <text evidence="10">Involved in protein export. Participates in an early event of protein translocation.</text>
</comment>
<comment type="caution">
    <text evidence="12">The sequence shown here is derived from an EMBL/GenBank/DDBJ whole genome shotgun (WGS) entry which is preliminary data.</text>
</comment>
<evidence type="ECO:0000256" key="10">
    <source>
        <dbReference type="RuleBase" id="RU365087"/>
    </source>
</evidence>
<organism evidence="12 13">
    <name type="scientific">Halobacteriovorax vibrionivorans</name>
    <dbReference type="NCBI Taxonomy" id="2152716"/>
    <lineage>
        <taxon>Bacteria</taxon>
        <taxon>Pseudomonadati</taxon>
        <taxon>Bdellovibrionota</taxon>
        <taxon>Bacteriovoracia</taxon>
        <taxon>Bacteriovoracales</taxon>
        <taxon>Halobacteriovoraceae</taxon>
        <taxon>Halobacteriovorax</taxon>
    </lineage>
</organism>
<proteinExistence type="inferred from homology"/>
<protein>
    <recommendedName>
        <fullName evidence="10">Protein-export membrane protein SecG</fullName>
    </recommendedName>
</protein>
<keyword evidence="4 10" id="KW-1003">Cell membrane</keyword>
<keyword evidence="5 10" id="KW-0812">Transmembrane</keyword>
<evidence type="ECO:0000256" key="1">
    <source>
        <dbReference type="ARBA" id="ARBA00004651"/>
    </source>
</evidence>
<evidence type="ECO:0000256" key="9">
    <source>
        <dbReference type="ARBA" id="ARBA00023136"/>
    </source>
</evidence>
<dbReference type="RefSeq" id="WP_115361756.1">
    <property type="nucleotide sequence ID" value="NZ_QDKL01000002.1"/>
</dbReference>
<name>A0ABY0IGX5_9BACT</name>
<keyword evidence="6 10" id="KW-0653">Protein transport</keyword>
<dbReference type="InterPro" id="IPR004692">
    <property type="entry name" value="SecG"/>
</dbReference>
<evidence type="ECO:0000313" key="13">
    <source>
        <dbReference type="Proteomes" id="UP000443582"/>
    </source>
</evidence>
<comment type="similarity">
    <text evidence="2 10">Belongs to the SecG family.</text>
</comment>
<keyword evidence="9 10" id="KW-0472">Membrane</keyword>
<dbReference type="PANTHER" id="PTHR34182">
    <property type="entry name" value="PROTEIN-EXPORT MEMBRANE PROTEIN SECG"/>
    <property type="match status" value="1"/>
</dbReference>
<keyword evidence="13" id="KW-1185">Reference proteome</keyword>
<dbReference type="PANTHER" id="PTHR34182:SF1">
    <property type="entry name" value="PROTEIN-EXPORT MEMBRANE PROTEIN SECG"/>
    <property type="match status" value="1"/>
</dbReference>
<gene>
    <name evidence="12" type="primary">secG</name>
    <name evidence="12" type="ORF">DAY19_09410</name>
</gene>
<evidence type="ECO:0000256" key="6">
    <source>
        <dbReference type="ARBA" id="ARBA00022927"/>
    </source>
</evidence>
<keyword evidence="3 10" id="KW-0813">Transport</keyword>
<feature type="region of interest" description="Disordered" evidence="11">
    <location>
        <begin position="92"/>
        <end position="114"/>
    </location>
</feature>
<sequence>MVTGLMIFHGVISILLIVTVLLQFGKGAEAGLLGGASEAVFTGSQQGNILSKVTVVLTILFLGNCILLAKIQSGGETKSLLDSAAPVAAPLNSDAQAPATAPEETKTEQAPATK</sequence>
<evidence type="ECO:0000256" key="2">
    <source>
        <dbReference type="ARBA" id="ARBA00008445"/>
    </source>
</evidence>
<evidence type="ECO:0000256" key="4">
    <source>
        <dbReference type="ARBA" id="ARBA00022475"/>
    </source>
</evidence>
<dbReference type="Pfam" id="PF03840">
    <property type="entry name" value="SecG"/>
    <property type="match status" value="1"/>
</dbReference>
<dbReference type="NCBIfam" id="TIGR00810">
    <property type="entry name" value="secG"/>
    <property type="match status" value="1"/>
</dbReference>
<dbReference type="EMBL" id="QDKL01000002">
    <property type="protein sequence ID" value="RZF21897.1"/>
    <property type="molecule type" value="Genomic_DNA"/>
</dbReference>
<evidence type="ECO:0000256" key="5">
    <source>
        <dbReference type="ARBA" id="ARBA00022692"/>
    </source>
</evidence>
<keyword evidence="7 10" id="KW-1133">Transmembrane helix</keyword>
<comment type="subcellular location">
    <subcellularLocation>
        <location evidence="1 10">Cell membrane</location>
        <topology evidence="1 10">Multi-pass membrane protein</topology>
    </subcellularLocation>
</comment>
<dbReference type="Proteomes" id="UP000443582">
    <property type="component" value="Unassembled WGS sequence"/>
</dbReference>
<dbReference type="PRINTS" id="PR01651">
    <property type="entry name" value="SECGEXPORT"/>
</dbReference>
<feature type="transmembrane region" description="Helical" evidence="10">
    <location>
        <begin position="49"/>
        <end position="69"/>
    </location>
</feature>
<evidence type="ECO:0000256" key="7">
    <source>
        <dbReference type="ARBA" id="ARBA00022989"/>
    </source>
</evidence>
<evidence type="ECO:0000313" key="12">
    <source>
        <dbReference type="EMBL" id="RZF21897.1"/>
    </source>
</evidence>
<accession>A0ABY0IGX5</accession>
<evidence type="ECO:0000256" key="3">
    <source>
        <dbReference type="ARBA" id="ARBA00022448"/>
    </source>
</evidence>
<keyword evidence="8 10" id="KW-0811">Translocation</keyword>
<comment type="caution">
    <text evidence="10">Lacks conserved residue(s) required for the propagation of feature annotation.</text>
</comment>